<dbReference type="EMBL" id="SGKU01000002">
    <property type="protein sequence ID" value="NFA41223.1"/>
    <property type="molecule type" value="Genomic_DNA"/>
</dbReference>
<evidence type="ECO:0000313" key="3">
    <source>
        <dbReference type="EMBL" id="NFA41223.1"/>
    </source>
</evidence>
<accession>A0A0C2SIW6</accession>
<organism evidence="5 7">
    <name type="scientific">Clostridium botulinum</name>
    <dbReference type="NCBI Taxonomy" id="1491"/>
    <lineage>
        <taxon>Bacteria</taxon>
        <taxon>Bacillati</taxon>
        <taxon>Bacillota</taxon>
        <taxon>Clostridia</taxon>
        <taxon>Eubacteriales</taxon>
        <taxon>Clostridiaceae</taxon>
        <taxon>Clostridium</taxon>
    </lineage>
</organism>
<feature type="domain" description="DUF4342" evidence="2">
    <location>
        <begin position="59"/>
        <end position="135"/>
    </location>
</feature>
<evidence type="ECO:0000313" key="5">
    <source>
        <dbReference type="EMBL" id="NFN35872.1"/>
    </source>
</evidence>
<keyword evidence="1" id="KW-0472">Membrane</keyword>
<gene>
    <name evidence="3" type="ORF">EXM65_01200</name>
    <name evidence="4" type="ORF">FC774_01520</name>
    <name evidence="5" type="ORF">FDB51_12205</name>
</gene>
<dbReference type="RefSeq" id="WP_012449547.1">
    <property type="nucleotide sequence ID" value="NZ_CP010520.1"/>
</dbReference>
<feature type="transmembrane region" description="Helical" evidence="1">
    <location>
        <begin position="104"/>
        <end position="126"/>
    </location>
</feature>
<dbReference type="CDD" id="cd14360">
    <property type="entry name" value="UBA_NAC_like_bac"/>
    <property type="match status" value="1"/>
</dbReference>
<proteinExistence type="predicted"/>
<dbReference type="SUPFAM" id="SSF46934">
    <property type="entry name" value="UBA-like"/>
    <property type="match status" value="1"/>
</dbReference>
<evidence type="ECO:0000313" key="6">
    <source>
        <dbReference type="Proteomes" id="UP000472355"/>
    </source>
</evidence>
<dbReference type="AlphaFoldDB" id="A0A0C2SIW6"/>
<evidence type="ECO:0000256" key="1">
    <source>
        <dbReference type="SAM" id="Phobius"/>
    </source>
</evidence>
<evidence type="ECO:0000313" key="4">
    <source>
        <dbReference type="EMBL" id="NFF86589.1"/>
    </source>
</evidence>
<evidence type="ECO:0000259" key="2">
    <source>
        <dbReference type="Pfam" id="PF14242"/>
    </source>
</evidence>
<dbReference type="Proteomes" id="UP000472355">
    <property type="component" value="Unassembled WGS sequence"/>
</dbReference>
<dbReference type="EMBL" id="SWVK01000016">
    <property type="protein sequence ID" value="NFN35872.1"/>
    <property type="molecule type" value="Genomic_DNA"/>
</dbReference>
<dbReference type="Pfam" id="PF14242">
    <property type="entry name" value="DUF4342"/>
    <property type="match status" value="1"/>
</dbReference>
<evidence type="ECO:0000313" key="8">
    <source>
        <dbReference type="Proteomes" id="UP000476820"/>
    </source>
</evidence>
<name>A0A0C2SIW6_CLOBO</name>
<dbReference type="Proteomes" id="UP000476820">
    <property type="component" value="Unassembled WGS sequence"/>
</dbReference>
<sequence>MTNITLEKVDMIIERTGVSYAIAKQALEECNGDVLEALIYLEEASKDEENVEYNIYNDKEDKENMTVEELKNFIKDLIHKGNITRIKIKKEDTELIDIPVNAGIAAGVIAVLIPPILVAGVIAAVATKITIEITKKDGSVEVINKYVCKVSNDVKDKAVDIADKMKSKVDEVKNKVKTNNGEDKSKVYTGNETVYTYKVDFDDQD</sequence>
<reference evidence="7 8" key="2">
    <citation type="submission" date="2019-04" db="EMBL/GenBank/DDBJ databases">
        <title>Genome sequencing of Clostridium botulinum Groups I-IV and Clostridium butyricum.</title>
        <authorList>
            <person name="Brunt J."/>
            <person name="Van Vliet A.H.M."/>
            <person name="Stringer S.C."/>
            <person name="Carter A.T."/>
            <person name="Peck M.W."/>
        </authorList>
    </citation>
    <scope>NUCLEOTIDE SEQUENCE [LARGE SCALE GENOMIC DNA]</scope>
    <source>
        <strain evidence="4 8">1605</strain>
        <strain evidence="5 7">CB-K-33E</strain>
    </source>
</reference>
<dbReference type="InterPro" id="IPR009060">
    <property type="entry name" value="UBA-like_sf"/>
</dbReference>
<protein>
    <submittedName>
        <fullName evidence="5">DUF4342 domain-containing protein</fullName>
    </submittedName>
</protein>
<comment type="caution">
    <text evidence="5">The sequence shown here is derived from an EMBL/GenBank/DDBJ whole genome shotgun (WGS) entry which is preliminary data.</text>
</comment>
<keyword evidence="1" id="KW-1133">Transmembrane helix</keyword>
<evidence type="ECO:0000313" key="7">
    <source>
        <dbReference type="Proteomes" id="UP000473681"/>
    </source>
</evidence>
<dbReference type="OrthoDB" id="129626at2"/>
<reference evidence="3 6" key="1">
    <citation type="submission" date="2019-02" db="EMBL/GenBank/DDBJ databases">
        <title>Genome sequencing of Clostridium botulinum clinical isolates.</title>
        <authorList>
            <person name="Brunt J."/>
            <person name="Van Vliet A.H.M."/>
            <person name="Stringer S.C."/>
            <person name="Grant K.A."/>
            <person name="Carter A.C."/>
            <person name="Peck M.W."/>
        </authorList>
    </citation>
    <scope>NUCLEOTIDE SEQUENCE [LARGE SCALE GENOMIC DNA]</scope>
    <source>
        <strain evidence="3 6">H113700579</strain>
    </source>
</reference>
<dbReference type="EMBL" id="SWOV01000002">
    <property type="protein sequence ID" value="NFF86589.1"/>
    <property type="molecule type" value="Genomic_DNA"/>
</dbReference>
<dbReference type="Gene3D" id="1.10.8.10">
    <property type="entry name" value="DNA helicase RuvA subunit, C-terminal domain"/>
    <property type="match status" value="1"/>
</dbReference>
<dbReference type="InterPro" id="IPR025642">
    <property type="entry name" value="DUF4342"/>
</dbReference>
<keyword evidence="1" id="KW-0812">Transmembrane</keyword>
<dbReference type="Proteomes" id="UP000473681">
    <property type="component" value="Unassembled WGS sequence"/>
</dbReference>